<feature type="domain" description="EGF-like" evidence="2">
    <location>
        <begin position="941"/>
        <end position="977"/>
    </location>
</feature>
<feature type="domain" description="EGF-like" evidence="2">
    <location>
        <begin position="978"/>
        <end position="1010"/>
    </location>
</feature>
<dbReference type="InterPro" id="IPR052798">
    <property type="entry name" value="Giardia_VSA"/>
</dbReference>
<dbReference type="InterPro" id="IPR006212">
    <property type="entry name" value="Furin_repeat"/>
</dbReference>
<feature type="domain" description="EGF-like" evidence="2">
    <location>
        <begin position="726"/>
        <end position="764"/>
    </location>
</feature>
<evidence type="ECO:0000256" key="1">
    <source>
        <dbReference type="SAM" id="Phobius"/>
    </source>
</evidence>
<dbReference type="SMART" id="SM00181">
    <property type="entry name" value="EGF"/>
    <property type="match status" value="13"/>
</dbReference>
<feature type="transmembrane region" description="Helical" evidence="1">
    <location>
        <begin position="283"/>
        <end position="304"/>
    </location>
</feature>
<accession>A0A7I8V8R0</accession>
<feature type="domain" description="EGF-like" evidence="2">
    <location>
        <begin position="576"/>
        <end position="610"/>
    </location>
</feature>
<keyword evidence="1" id="KW-1133">Transmembrane helix</keyword>
<gene>
    <name evidence="3" type="ORF">DGYR_LOCUS1733</name>
</gene>
<feature type="domain" description="EGF-like" evidence="2">
    <location>
        <begin position="439"/>
        <end position="472"/>
    </location>
</feature>
<organism evidence="3 4">
    <name type="scientific">Dimorphilus gyrociliatus</name>
    <dbReference type="NCBI Taxonomy" id="2664684"/>
    <lineage>
        <taxon>Eukaryota</taxon>
        <taxon>Metazoa</taxon>
        <taxon>Spiralia</taxon>
        <taxon>Lophotrochozoa</taxon>
        <taxon>Annelida</taxon>
        <taxon>Polychaeta</taxon>
        <taxon>Polychaeta incertae sedis</taxon>
        <taxon>Dinophilidae</taxon>
        <taxon>Dimorphilus</taxon>
    </lineage>
</organism>
<feature type="domain" description="EGF-like" evidence="2">
    <location>
        <begin position="1046"/>
        <end position="1086"/>
    </location>
</feature>
<feature type="domain" description="EGF-like" evidence="2">
    <location>
        <begin position="870"/>
        <end position="907"/>
    </location>
</feature>
<dbReference type="EMBL" id="CAJFCJ010000002">
    <property type="protein sequence ID" value="CAD5112624.1"/>
    <property type="molecule type" value="Genomic_DNA"/>
</dbReference>
<feature type="domain" description="EGF-like" evidence="2">
    <location>
        <begin position="1087"/>
        <end position="1119"/>
    </location>
</feature>
<feature type="domain" description="EGF-like" evidence="2">
    <location>
        <begin position="611"/>
        <end position="644"/>
    </location>
</feature>
<evidence type="ECO:0000313" key="4">
    <source>
        <dbReference type="Proteomes" id="UP000549394"/>
    </source>
</evidence>
<dbReference type="PANTHER" id="PTHR23275:SF100">
    <property type="entry name" value="EGF-LIKE DOMAIN-CONTAINING PROTEIN"/>
    <property type="match status" value="1"/>
</dbReference>
<dbReference type="SUPFAM" id="SSF57184">
    <property type="entry name" value="Growth factor receptor domain"/>
    <property type="match status" value="7"/>
</dbReference>
<proteinExistence type="predicted"/>
<feature type="domain" description="EGF-like" evidence="2">
    <location>
        <begin position="407"/>
        <end position="438"/>
    </location>
</feature>
<dbReference type="OrthoDB" id="10257656at2759"/>
<dbReference type="InterPro" id="IPR000742">
    <property type="entry name" value="EGF"/>
</dbReference>
<keyword evidence="4" id="KW-1185">Reference proteome</keyword>
<keyword evidence="1" id="KW-0812">Transmembrane</keyword>
<dbReference type="Proteomes" id="UP000549394">
    <property type="component" value="Unassembled WGS sequence"/>
</dbReference>
<dbReference type="InterPro" id="IPR009030">
    <property type="entry name" value="Growth_fac_rcpt_cys_sf"/>
</dbReference>
<feature type="transmembrane region" description="Helical" evidence="1">
    <location>
        <begin position="178"/>
        <end position="201"/>
    </location>
</feature>
<feature type="domain" description="EGF-like" evidence="2">
    <location>
        <begin position="509"/>
        <end position="542"/>
    </location>
</feature>
<dbReference type="PANTHER" id="PTHR23275">
    <property type="entry name" value="CABRIOLET.-RELATED"/>
    <property type="match status" value="1"/>
</dbReference>
<feature type="domain" description="EGF-like" evidence="2">
    <location>
        <begin position="686"/>
        <end position="725"/>
    </location>
</feature>
<dbReference type="AlphaFoldDB" id="A0A7I8V8R0"/>
<protein>
    <submittedName>
        <fullName evidence="3">DgyrCDS1840</fullName>
    </submittedName>
</protein>
<name>A0A7I8V8R0_9ANNE</name>
<evidence type="ECO:0000313" key="3">
    <source>
        <dbReference type="EMBL" id="CAD5112624.1"/>
    </source>
</evidence>
<evidence type="ECO:0000259" key="2">
    <source>
        <dbReference type="SMART" id="SM00181"/>
    </source>
</evidence>
<keyword evidence="1" id="KW-0472">Membrane</keyword>
<feature type="domain" description="EGF-like" evidence="2">
    <location>
        <begin position="803"/>
        <end position="838"/>
    </location>
</feature>
<reference evidence="3 4" key="1">
    <citation type="submission" date="2020-08" db="EMBL/GenBank/DDBJ databases">
        <authorList>
            <person name="Hejnol A."/>
        </authorList>
    </citation>
    <scope>NUCLEOTIDE SEQUENCE [LARGE SCALE GENOMIC DNA]</scope>
</reference>
<sequence length="1237" mass="139990">MRTNIASLLKDKISKKIDKIKITRRLEKDLKLKYSSDFIPDYEELIKNLECKNSEKKNSECKDLEDISLSLKNMKEKYNDQITEEFIEFKNILYNQLKLSKVMLSFSSSSVIELLNCNTSSNDNIKEVVDDILSNTIGKSAMIHFELMNNVDSKSDENEQWGIALRTMITMFKDLGRYLAIALILMTSTATAYHGIIGNLIDSDRNDNFFRVSYRIYSFQFWRIFGEVDTDQIDNDSSNSLSLKWILTKFSTSYSKVDKKSELLTAVQRARIAIEYEDFYQNWITFLTIDAILHLIIVVVCLVYDSLIKKFFKCCWEGCRLTKSRISPNNDIIDPDREKQHKLDYEHSVLLALKDYNNNISIAKCPKYCKSTKFCKERDSWLIEGNATVCSVCRDEYYSETSGRCLPCAKDCKRCENLQKCLECKDNYALTIDKLECLGCSEGCTSCRFAENNAQCLYCQKGYYLTRYHVCNRCPNYCLECFMDFKNSVLTCKECSEFSYKTALHTCIPCDFVLHGCLKCENSENCTKCSSNFFLNNDNKCISCTTYDRACIECSRLDKCSKCQTGFSVFKGTCIKCKGNCLKCQPDKDNNILCLQCRENYALLLMESCDRCPDNCQSCYFYNGDIFCSRCNKGHVLDSNSRCLKCPNYCEACDLKLGNLKCSKCIENFEGKSWTLKGDGTCSGSSCSSNCLKCYFPTSSHVSPVCYPSSCAQGYAYNASGKTCLSCPSGCSTCQVTEDKVICLQCIETFVAHLDNSSRILNCIACKGQGVSSCSYDTSTLQTKTLTCLENFVLSVETSTCEKCTDNCLSCKKTGTGTCDPDGCQQGYFFDSRTKICRPTKENCLAAELVDSSFVACISCPDDYVLYDRRCRNCPSGCIKCKFDETTGKFTCSGCKAGYRIHMEVCVPCPEGCVSCFRENYIDKCTVCSPKYGLRGDACELCGTENCKSCKSNSKNNYHLRCTECETGYQLNTQGCGLCPDNCQKCIYSNHYICLQCNDGHTLTQKGKCIPCPRNCRKCITLSEIISKCIECNEKYSISSDGTCLQCSLSTFHGCRKCSPVAFNAKGVCKECEEEYTLRDDGQSCLNCAIDGCKVCFHGHFCFKCAHGFQLIDYDRKCSYNCYSCEGNEEDCGVRLQNVSQKTVTDCTEGSCWGYRIEAEGRISFVRNCTQKTCPKNLKDNFVCDKLNSRYQICQQCCTTAHCNNYTLTDKNCSINKNFNSFSKVFIVVLMILWKSF</sequence>
<comment type="caution">
    <text evidence="3">The sequence shown here is derived from an EMBL/GenBank/DDBJ whole genome shotgun (WGS) entry which is preliminary data.</text>
</comment>
<dbReference type="SMART" id="SM00261">
    <property type="entry name" value="FU"/>
    <property type="match status" value="8"/>
</dbReference>